<dbReference type="AlphaFoldDB" id="A0A5C0XMB2"/>
<feature type="transmembrane region" description="Helical" evidence="2">
    <location>
        <begin position="484"/>
        <end position="503"/>
    </location>
</feature>
<keyword evidence="2" id="KW-0812">Transmembrane</keyword>
<reference evidence="3 4" key="1">
    <citation type="submission" date="2017-08" db="EMBL/GenBank/DDBJ databases">
        <title>Resequencing and Reannotation of the genome of Pyrococcus furiosus type strain DSM3638.</title>
        <authorList>
            <person name="Reichelt R.M."/>
            <person name="Bunk B."/>
        </authorList>
    </citation>
    <scope>NUCLEOTIDE SEQUENCE [LARGE SCALE GENOMIC DNA]</scope>
    <source>
        <strain evidence="3 4">DSM 3638</strain>
    </source>
</reference>
<feature type="compositionally biased region" description="Low complexity" evidence="1">
    <location>
        <begin position="452"/>
        <end position="462"/>
    </location>
</feature>
<evidence type="ECO:0000256" key="2">
    <source>
        <dbReference type="SAM" id="Phobius"/>
    </source>
</evidence>
<keyword evidence="2" id="KW-0472">Membrane</keyword>
<dbReference type="RefSeq" id="WP_011011570.1">
    <property type="nucleotide sequence ID" value="NC_003413.1"/>
</dbReference>
<dbReference type="EMBL" id="CP023154">
    <property type="protein sequence ID" value="QEK78166.1"/>
    <property type="molecule type" value="Genomic_DNA"/>
</dbReference>
<dbReference type="Proteomes" id="UP000324354">
    <property type="component" value="Chromosome"/>
</dbReference>
<dbReference type="OrthoDB" id="86198at2157"/>
<gene>
    <name evidence="3" type="ORF">PFDSM3638_02250</name>
</gene>
<name>A0A5C0XMB2_PYRFU</name>
<evidence type="ECO:0000256" key="1">
    <source>
        <dbReference type="SAM" id="MobiDB-lite"/>
    </source>
</evidence>
<proteinExistence type="predicted"/>
<feature type="region of interest" description="Disordered" evidence="1">
    <location>
        <begin position="437"/>
        <end position="462"/>
    </location>
</feature>
<dbReference type="GeneID" id="41712253"/>
<evidence type="ECO:0000313" key="4">
    <source>
        <dbReference type="Proteomes" id="UP000324354"/>
    </source>
</evidence>
<organism evidence="3 4">
    <name type="scientific">Pyrococcus furiosus (strain ATCC 43587 / DSM 3638 / JCM 8422 / Vc1)</name>
    <dbReference type="NCBI Taxonomy" id="186497"/>
    <lineage>
        <taxon>Archaea</taxon>
        <taxon>Methanobacteriati</taxon>
        <taxon>Methanobacteriota</taxon>
        <taxon>Thermococci</taxon>
        <taxon>Thermococcales</taxon>
        <taxon>Thermococcaceae</taxon>
        <taxon>Pyrococcus</taxon>
    </lineage>
</organism>
<sequence>MRRWIISLILITLIMPIVSAQLLEFEPEGKVITLVGAKTTGDFELKNPFTITFTSVTIKDVKILDKNKNEVSGFSISLSPKMFYEWKPEEKRVITYTIVTDKNVAPGEYTLYIFMWGFHDDEMYLIRAYVPLEVKDKPLIFYEAVSYVKERPNSNIVFNGETIIVYSHVANLASEVINATASTCLKDMGGNIVIEKYANLSLFPGDNLVKFELKVPESVPPGNYELTYKISYERGEYVFRKDYIVEFGVSLATISIEKTNVLQGEENYAYVFISSERDIHVNLTVQVHSEDGNAIYKNKTTIKARPGSNLVKIKLPTEYLGENVVNVNLEYDGLKLGSASTWYLVVGYPTLTILTENNQTVLPPTIIINNPNAFQIPATLTYTIRWMNGTIVKEIKEIYLPPGETTVKIPINGYGKFSYEITLTSFGKSTKISGWGEVLPPSETSGREETKPSQTSTTQSTFTFTTKNQTYTTPALTGNNQKTIILLISVMLLVLVGAGIYYYSRKKTRKRKRERPKPKRKSPLGRR</sequence>
<feature type="region of interest" description="Disordered" evidence="1">
    <location>
        <begin position="506"/>
        <end position="527"/>
    </location>
</feature>
<protein>
    <submittedName>
        <fullName evidence="3">Uncharacterized protein</fullName>
    </submittedName>
</protein>
<keyword evidence="2" id="KW-1133">Transmembrane helix</keyword>
<dbReference type="GeneID" id="13302263"/>
<accession>A0A5C0XMB2</accession>
<evidence type="ECO:0000313" key="3">
    <source>
        <dbReference type="EMBL" id="QEK78166.1"/>
    </source>
</evidence>